<name>A0A7R9CUA5_TIMCR</name>
<dbReference type="InterPro" id="IPR036320">
    <property type="entry name" value="Glycosyl_Trfase_fam3_N_dom_sf"/>
</dbReference>
<feature type="coiled-coil region" evidence="3">
    <location>
        <begin position="377"/>
        <end position="408"/>
    </location>
</feature>
<dbReference type="GO" id="GO:0006206">
    <property type="term" value="P:pyrimidine nucleobase metabolic process"/>
    <property type="evidence" value="ECO:0007669"/>
    <property type="project" value="InterPro"/>
</dbReference>
<evidence type="ECO:0000256" key="2">
    <source>
        <dbReference type="ARBA" id="ARBA00022679"/>
    </source>
</evidence>
<evidence type="ECO:0000259" key="4">
    <source>
        <dbReference type="Pfam" id="PF02885"/>
    </source>
</evidence>
<dbReference type="SUPFAM" id="SSF47648">
    <property type="entry name" value="Nucleoside phosphorylase/phosphoribosyltransferase N-terminal domain"/>
    <property type="match status" value="1"/>
</dbReference>
<accession>A0A7R9CUA5</accession>
<organism evidence="5">
    <name type="scientific">Timema cristinae</name>
    <name type="common">Walking stick</name>
    <dbReference type="NCBI Taxonomy" id="61476"/>
    <lineage>
        <taxon>Eukaryota</taxon>
        <taxon>Metazoa</taxon>
        <taxon>Ecdysozoa</taxon>
        <taxon>Arthropoda</taxon>
        <taxon>Hexapoda</taxon>
        <taxon>Insecta</taxon>
        <taxon>Pterygota</taxon>
        <taxon>Neoptera</taxon>
        <taxon>Polyneoptera</taxon>
        <taxon>Phasmatodea</taxon>
        <taxon>Timematodea</taxon>
        <taxon>Timematoidea</taxon>
        <taxon>Timematidae</taxon>
        <taxon>Timema</taxon>
    </lineage>
</organism>
<dbReference type="PANTHER" id="PTHR10515:SF0">
    <property type="entry name" value="THYMIDINE PHOSPHORYLASE"/>
    <property type="match status" value="1"/>
</dbReference>
<dbReference type="AlphaFoldDB" id="A0A7R9CUA5"/>
<dbReference type="PANTHER" id="PTHR10515">
    <property type="entry name" value="THYMIDINE PHOSPHORYLASE"/>
    <property type="match status" value="1"/>
</dbReference>
<dbReference type="InterPro" id="IPR000053">
    <property type="entry name" value="Thymidine/pyrmidine_PPase"/>
</dbReference>
<dbReference type="InterPro" id="IPR035902">
    <property type="entry name" value="Nuc_phospho_transferase"/>
</dbReference>
<dbReference type="GO" id="GO:0004645">
    <property type="term" value="F:1,4-alpha-oligoglucan phosphorylase activity"/>
    <property type="evidence" value="ECO:0007669"/>
    <property type="project" value="InterPro"/>
</dbReference>
<dbReference type="InterPro" id="IPR017459">
    <property type="entry name" value="Glycosyl_Trfase_fam3_N_dom"/>
</dbReference>
<dbReference type="Gene3D" id="3.40.1030.10">
    <property type="entry name" value="Nucleoside phosphorylase/phosphoribosyltransferase catalytic domain"/>
    <property type="match status" value="1"/>
</dbReference>
<keyword evidence="2" id="KW-0808">Transferase</keyword>
<gene>
    <name evidence="5" type="ORF">TCEB3V08_LOCUS6085</name>
</gene>
<keyword evidence="3" id="KW-0175">Coiled coil</keyword>
<evidence type="ECO:0000256" key="1">
    <source>
        <dbReference type="ARBA" id="ARBA00022676"/>
    </source>
</evidence>
<dbReference type="EMBL" id="OC318348">
    <property type="protein sequence ID" value="CAD7401604.1"/>
    <property type="molecule type" value="Genomic_DNA"/>
</dbReference>
<evidence type="ECO:0000313" key="5">
    <source>
        <dbReference type="EMBL" id="CAD7401604.1"/>
    </source>
</evidence>
<keyword evidence="1" id="KW-0328">Glycosyltransferase</keyword>
<evidence type="ECO:0000256" key="3">
    <source>
        <dbReference type="SAM" id="Coils"/>
    </source>
</evidence>
<feature type="domain" description="Glycosyl transferase family 3 N-terminal" evidence="4">
    <location>
        <begin position="280"/>
        <end position="341"/>
    </location>
</feature>
<dbReference type="GO" id="GO:0005829">
    <property type="term" value="C:cytosol"/>
    <property type="evidence" value="ECO:0007669"/>
    <property type="project" value="TreeGrafter"/>
</dbReference>
<reference evidence="5" key="1">
    <citation type="submission" date="2020-11" db="EMBL/GenBank/DDBJ databases">
        <authorList>
            <person name="Tran Van P."/>
        </authorList>
    </citation>
    <scope>NUCLEOTIDE SEQUENCE</scope>
</reference>
<dbReference type="Gene3D" id="1.20.970.10">
    <property type="entry name" value="Transferase, Pyrimidine Nucleoside Phosphorylase, Chain C"/>
    <property type="match status" value="1"/>
</dbReference>
<protein>
    <recommendedName>
        <fullName evidence="4">Glycosyl transferase family 3 N-terminal domain-containing protein</fullName>
    </recommendedName>
</protein>
<proteinExistence type="predicted"/>
<sequence>MTHGVSEYRCIMSLLSEICTGWLTTALQLLMFEFLTLETAPRVRDKQPDPKHAETCSDLLWKGRSHRGQLLIYFLNGYTVEVKTSDHSLANIEEYVVFHLSLYFGCVIQRYFHITKKRGWGLTTSWTFSNIGQDDLTRFRLLSILRACEGPGRFGSTVLADSKVSAATMEVAMSFWGTTSRVIQVVSTTCGPVNPPDGKPHMTLDMATFSWGSARREVIAASGNRKVPILNSGPHEHNRSFLKVGYPVIVIPEALILRYYNRRTFIQELNCKGIQMSVPELIRKKRDGEELTDDELHSFVTGVTDGTVQDCQAGAMLMAMYIRGMSNTEAANLTKHMAQSGDLLTWDPLWNDLLVDKHSTGGVGDKEIFDHQLDKVKDNLTETVDKFKDNLTETVNKTSQTVEQKRQQL</sequence>
<dbReference type="Pfam" id="PF02885">
    <property type="entry name" value="Glycos_trans_3N"/>
    <property type="match status" value="1"/>
</dbReference>